<evidence type="ECO:0000313" key="16">
    <source>
        <dbReference type="Proteomes" id="UP000188320"/>
    </source>
</evidence>
<comment type="caution">
    <text evidence="15">The sequence shown here is derived from an EMBL/GenBank/DDBJ whole genome shotgun (WGS) entry which is preliminary data.</text>
</comment>
<comment type="subcellular location">
    <subcellularLocation>
        <location evidence="2">Cytoplasmic vesicle</location>
        <location evidence="2">COPI-coated vesicle membrane</location>
        <topology evidence="2">Peripheral membrane protein</topology>
        <orientation evidence="2">Cytoplasmic side</orientation>
    </subcellularLocation>
    <subcellularLocation>
        <location evidence="1">Golgi apparatus membrane</location>
        <topology evidence="1">Peripheral membrane protein</topology>
        <orientation evidence="1">Cytoplasmic side</orientation>
    </subcellularLocation>
</comment>
<evidence type="ECO:0000256" key="6">
    <source>
        <dbReference type="ARBA" id="ARBA00022892"/>
    </source>
</evidence>
<feature type="domain" description="Coatomer beta subunit appendage platform" evidence="14">
    <location>
        <begin position="559"/>
        <end position="691"/>
    </location>
</feature>
<dbReference type="InterPro" id="IPR016024">
    <property type="entry name" value="ARM-type_fold"/>
</dbReference>
<dbReference type="InterPro" id="IPR002553">
    <property type="entry name" value="Clathrin/coatomer_adapt-like_N"/>
</dbReference>
<evidence type="ECO:0000256" key="10">
    <source>
        <dbReference type="ARBA" id="ARBA00023329"/>
    </source>
</evidence>
<dbReference type="InterPro" id="IPR016460">
    <property type="entry name" value="COPB1"/>
</dbReference>
<evidence type="ECO:0000256" key="3">
    <source>
        <dbReference type="ARBA" id="ARBA00022448"/>
    </source>
</evidence>
<dbReference type="GO" id="GO:0005198">
    <property type="term" value="F:structural molecule activity"/>
    <property type="evidence" value="ECO:0007669"/>
    <property type="project" value="InterPro"/>
</dbReference>
<evidence type="ECO:0000256" key="11">
    <source>
        <dbReference type="SAM" id="MobiDB-lite"/>
    </source>
</evidence>
<feature type="compositionally biased region" description="Low complexity" evidence="11">
    <location>
        <begin position="705"/>
        <end position="716"/>
    </location>
</feature>
<feature type="domain" description="Clathrin/coatomer adaptor adaptin-like N-terminal" evidence="12">
    <location>
        <begin position="3"/>
        <end position="235"/>
    </location>
</feature>
<dbReference type="GO" id="GO:0006891">
    <property type="term" value="P:intra-Golgi vesicle-mediated transport"/>
    <property type="evidence" value="ECO:0007669"/>
    <property type="project" value="TreeGrafter"/>
</dbReference>
<keyword evidence="4" id="KW-0963">Cytoplasm</keyword>
<organism evidence="15 16">
    <name type="scientific">Zancudomyces culisetae</name>
    <name type="common">Gut fungus</name>
    <name type="synonym">Smittium culisetae</name>
    <dbReference type="NCBI Taxonomy" id="1213189"/>
    <lineage>
        <taxon>Eukaryota</taxon>
        <taxon>Fungi</taxon>
        <taxon>Fungi incertae sedis</taxon>
        <taxon>Zoopagomycota</taxon>
        <taxon>Kickxellomycotina</taxon>
        <taxon>Harpellomycetes</taxon>
        <taxon>Harpellales</taxon>
        <taxon>Legeriomycetaceae</taxon>
        <taxon>Zancudomyces</taxon>
    </lineage>
</organism>
<dbReference type="OrthoDB" id="10261439at2759"/>
<evidence type="ECO:0000256" key="1">
    <source>
        <dbReference type="ARBA" id="ARBA00004255"/>
    </source>
</evidence>
<evidence type="ECO:0000259" key="13">
    <source>
        <dbReference type="Pfam" id="PF07718"/>
    </source>
</evidence>
<dbReference type="InterPro" id="IPR011710">
    <property type="entry name" value="Coatomer_bsu_C"/>
</dbReference>
<evidence type="ECO:0000256" key="5">
    <source>
        <dbReference type="ARBA" id="ARBA00022737"/>
    </source>
</evidence>
<keyword evidence="6" id="KW-0931">ER-Golgi transport</keyword>
<evidence type="ECO:0000256" key="9">
    <source>
        <dbReference type="ARBA" id="ARBA00023136"/>
    </source>
</evidence>
<dbReference type="Pfam" id="PF14806">
    <property type="entry name" value="Coatomer_b_Cpla"/>
    <property type="match status" value="1"/>
</dbReference>
<keyword evidence="10" id="KW-0968">Cytoplasmic vesicle</keyword>
<name>A0A1R1PN87_ZANCU</name>
<proteinExistence type="predicted"/>
<feature type="domain" description="Coatomer beta subunit C-terminal" evidence="13">
    <location>
        <begin position="423"/>
        <end position="554"/>
    </location>
</feature>
<evidence type="ECO:0000256" key="8">
    <source>
        <dbReference type="ARBA" id="ARBA00023034"/>
    </source>
</evidence>
<dbReference type="Gene3D" id="1.25.10.10">
    <property type="entry name" value="Leucine-rich Repeat Variant"/>
    <property type="match status" value="1"/>
</dbReference>
<keyword evidence="9" id="KW-0472">Membrane</keyword>
<dbReference type="GO" id="GO:0030126">
    <property type="term" value="C:COPI vesicle coat"/>
    <property type="evidence" value="ECO:0007669"/>
    <property type="project" value="InterPro"/>
</dbReference>
<dbReference type="Pfam" id="PF07718">
    <property type="entry name" value="Coatamer_beta_C"/>
    <property type="match status" value="1"/>
</dbReference>
<feature type="region of interest" description="Disordered" evidence="11">
    <location>
        <begin position="701"/>
        <end position="724"/>
    </location>
</feature>
<evidence type="ECO:0000259" key="12">
    <source>
        <dbReference type="Pfam" id="PF01602"/>
    </source>
</evidence>
<keyword evidence="7" id="KW-0653">Protein transport</keyword>
<keyword evidence="16" id="KW-1185">Reference proteome</keyword>
<evidence type="ECO:0000313" key="15">
    <source>
        <dbReference type="EMBL" id="OMH82435.1"/>
    </source>
</evidence>
<dbReference type="GO" id="GO:0006886">
    <property type="term" value="P:intracellular protein transport"/>
    <property type="evidence" value="ECO:0007669"/>
    <property type="project" value="InterPro"/>
</dbReference>
<dbReference type="GO" id="GO:0000139">
    <property type="term" value="C:Golgi membrane"/>
    <property type="evidence" value="ECO:0007669"/>
    <property type="project" value="UniProtKB-SubCell"/>
</dbReference>
<keyword evidence="3" id="KW-0813">Transport</keyword>
<keyword evidence="8" id="KW-0333">Golgi apparatus</keyword>
<dbReference type="GO" id="GO:0006888">
    <property type="term" value="P:endoplasmic reticulum to Golgi vesicle-mediated transport"/>
    <property type="evidence" value="ECO:0007669"/>
    <property type="project" value="TreeGrafter"/>
</dbReference>
<evidence type="ECO:0000256" key="2">
    <source>
        <dbReference type="ARBA" id="ARBA00004347"/>
    </source>
</evidence>
<feature type="region of interest" description="Disordered" evidence="11">
    <location>
        <begin position="241"/>
        <end position="266"/>
    </location>
</feature>
<dbReference type="Proteomes" id="UP000188320">
    <property type="component" value="Unassembled WGS sequence"/>
</dbReference>
<dbReference type="EMBL" id="LSSK01000666">
    <property type="protein sequence ID" value="OMH82435.1"/>
    <property type="molecule type" value="Genomic_DNA"/>
</dbReference>
<reference evidence="16" key="1">
    <citation type="submission" date="2017-01" db="EMBL/GenBank/DDBJ databases">
        <authorList>
            <person name="Wang Y."/>
            <person name="White M."/>
            <person name="Kvist S."/>
            <person name="Moncalvo J.-M."/>
        </authorList>
    </citation>
    <scope>NUCLEOTIDE SEQUENCE [LARGE SCALE GENOMIC DNA]</scope>
    <source>
        <strain evidence="16">COL-18-3</strain>
    </source>
</reference>
<sequence>MLQSPLGMVKFEAANTIVTLTSSAAVIKAAGTAYIQLITTESDNNVKLIALDHFDKLRERHGGILDDLAVDLLKVLSNSGIEVKNKCLKIVMVLTSQRNVNEVIGILKKELKDTMNSESEIAGEYRGLLVQTIHSCAASFPEIAEQVVKLFLGVISEFSTASAADAIAFMSEVTEKFPALRGELIKDLLSTLPEIKGSKALRMALWVLGEYSEDLETVMASWKCIMDEIGELPLLAQEMREQQGDMPDGGQDEYGERQTGSSSRRVLADGSYATESVLDTKASKTSTMLVKHNIRQLLLEGDYFVGVVLASVLTKLTLRLAKLNPQDTQLNSLVAQAMLVMVGVVRVGQSTFVPAPIDEDSYDRVLSCIKALEFMDDDYEDLQLAFLEESHDAFAKLIKAREEREMQTKEVSTKQVDTDISSPIEFRLLAPKGPANDVEDVDLVASELPENALGGSVTKLDNIVQLTGFSDPVYVETYLTVHQYDIVLDMLVVNQTNDTLRNVTIEFSMLGDLKLVEKPRSYNLAPRSFSSVKAVIKVSSTETGVIFGDLVYDGPSTSESHCIVFNDLHIDILEYIRPAFCDEAKFFSMWSEFEWENKINVLTNICDLRQYLDLLIKSTNMACLTPQSNLCDDIENDCGFLAANLYARSIFGEDSLMNVSLEKVGPTSPVTGHIRIRSKTQGIALSLGDKISQAQKLTLTKSHSQANPPAQTPATPSFSSPLLA</sequence>
<dbReference type="SUPFAM" id="SSF48371">
    <property type="entry name" value="ARM repeat"/>
    <property type="match status" value="1"/>
</dbReference>
<evidence type="ECO:0000259" key="14">
    <source>
        <dbReference type="Pfam" id="PF14806"/>
    </source>
</evidence>
<gene>
    <name evidence="15" type="ORF">AX774_g4092</name>
</gene>
<dbReference type="InterPro" id="IPR029446">
    <property type="entry name" value="COPB1_appendage_platform_dom"/>
</dbReference>
<keyword evidence="5" id="KW-0677">Repeat</keyword>
<dbReference type="PANTHER" id="PTHR10635">
    <property type="entry name" value="COATOMER SUBUNIT BETA"/>
    <property type="match status" value="1"/>
</dbReference>
<dbReference type="AlphaFoldDB" id="A0A1R1PN87"/>
<dbReference type="PANTHER" id="PTHR10635:SF0">
    <property type="entry name" value="COATOMER SUBUNIT BETA"/>
    <property type="match status" value="1"/>
</dbReference>
<protein>
    <submittedName>
        <fullName evidence="15">Coatomer subunit beta</fullName>
    </submittedName>
</protein>
<evidence type="ECO:0000256" key="7">
    <source>
        <dbReference type="ARBA" id="ARBA00022927"/>
    </source>
</evidence>
<dbReference type="InterPro" id="IPR011989">
    <property type="entry name" value="ARM-like"/>
</dbReference>
<evidence type="ECO:0000256" key="4">
    <source>
        <dbReference type="ARBA" id="ARBA00022490"/>
    </source>
</evidence>
<dbReference type="Pfam" id="PF01602">
    <property type="entry name" value="Adaptin_N"/>
    <property type="match status" value="1"/>
</dbReference>
<accession>A0A1R1PN87</accession>